<name>A0ABU1RNK9_9GAMM</name>
<organism evidence="2 3">
    <name type="scientific">Pseudoxanthomonas sacheonensis</name>
    <dbReference type="NCBI Taxonomy" id="443615"/>
    <lineage>
        <taxon>Bacteria</taxon>
        <taxon>Pseudomonadati</taxon>
        <taxon>Pseudomonadota</taxon>
        <taxon>Gammaproteobacteria</taxon>
        <taxon>Lysobacterales</taxon>
        <taxon>Lysobacteraceae</taxon>
        <taxon>Pseudoxanthomonas</taxon>
    </lineage>
</organism>
<keyword evidence="3" id="KW-1185">Reference proteome</keyword>
<dbReference type="Pfam" id="PF01963">
    <property type="entry name" value="TraB_PrgY_gumN"/>
    <property type="match status" value="1"/>
</dbReference>
<sequence>MRLLRSCGFKPMLLAALATFAFAVNADAAKSPLAATASSPPVPLLWKVSDGDNSVYLLGSFHLLRPNDYPLSQDVDAAFADAESLVFEMAPEEMSSPALGMQMGQAALRIDGTQLNSELPAATVSLLDAWLAANGPDLQKMGLTPQVVQMFEPWFVGLTITITEMTKQGLDPKLGLDTHLAAMAAEAGKPTAGLETGAQQIAFLDGMSKEEQLQFLAEALSESRDAKEETAKLHAAWRAGKADVLWQDMAVQMKKEYPGLYKRINVARNDAWVPRIEKRLTASGKDDTLVVVGALHLLGSDGVVEKLRAKGYRIERICSACERTGGQGNSGR</sequence>
<dbReference type="CDD" id="cd14789">
    <property type="entry name" value="Tiki"/>
    <property type="match status" value="1"/>
</dbReference>
<evidence type="ECO:0000313" key="3">
    <source>
        <dbReference type="Proteomes" id="UP001254759"/>
    </source>
</evidence>
<feature type="signal peptide" evidence="1">
    <location>
        <begin position="1"/>
        <end position="23"/>
    </location>
</feature>
<keyword evidence="1" id="KW-0732">Signal</keyword>
<gene>
    <name evidence="2" type="ORF">J2W94_000627</name>
</gene>
<protein>
    <submittedName>
        <fullName evidence="2">Uncharacterized protein YbaP (TraB family)</fullName>
    </submittedName>
</protein>
<dbReference type="RefSeq" id="WP_310090243.1">
    <property type="nucleotide sequence ID" value="NZ_JAVDTT010000001.1"/>
</dbReference>
<evidence type="ECO:0000313" key="2">
    <source>
        <dbReference type="EMBL" id="MDR6840363.1"/>
    </source>
</evidence>
<reference evidence="2 3" key="1">
    <citation type="submission" date="2023-07" db="EMBL/GenBank/DDBJ databases">
        <title>Sorghum-associated microbial communities from plants grown in Nebraska, USA.</title>
        <authorList>
            <person name="Schachtman D."/>
        </authorList>
    </citation>
    <scope>NUCLEOTIDE SEQUENCE [LARGE SCALE GENOMIC DNA]</scope>
    <source>
        <strain evidence="2 3">BE107</strain>
    </source>
</reference>
<evidence type="ECO:0000256" key="1">
    <source>
        <dbReference type="SAM" id="SignalP"/>
    </source>
</evidence>
<dbReference type="InterPro" id="IPR047111">
    <property type="entry name" value="YbaP-like"/>
</dbReference>
<feature type="chain" id="PRO_5045252718" evidence="1">
    <location>
        <begin position="24"/>
        <end position="332"/>
    </location>
</feature>
<comment type="caution">
    <text evidence="2">The sequence shown here is derived from an EMBL/GenBank/DDBJ whole genome shotgun (WGS) entry which is preliminary data.</text>
</comment>
<proteinExistence type="predicted"/>
<dbReference type="PANTHER" id="PTHR40590">
    <property type="entry name" value="CYTOPLASMIC PROTEIN-RELATED"/>
    <property type="match status" value="1"/>
</dbReference>
<accession>A0ABU1RNK9</accession>
<dbReference type="EMBL" id="JAVDTT010000001">
    <property type="protein sequence ID" value="MDR6840363.1"/>
    <property type="molecule type" value="Genomic_DNA"/>
</dbReference>
<dbReference type="InterPro" id="IPR002816">
    <property type="entry name" value="TraB/PrgY/GumN_fam"/>
</dbReference>
<dbReference type="PANTHER" id="PTHR40590:SF1">
    <property type="entry name" value="CYTOPLASMIC PROTEIN"/>
    <property type="match status" value="1"/>
</dbReference>
<dbReference type="Proteomes" id="UP001254759">
    <property type="component" value="Unassembled WGS sequence"/>
</dbReference>